<dbReference type="InterPro" id="IPR056098">
    <property type="entry name" value="Acb2/Tad1_hairpin"/>
</dbReference>
<dbReference type="RefSeq" id="WP_191320446.1">
    <property type="nucleotide sequence ID" value="NZ_BNCG01000017.1"/>
</dbReference>
<keyword evidence="4" id="KW-1185">Reference proteome</keyword>
<accession>A0ABV7UHY2</accession>
<reference evidence="4" key="1">
    <citation type="journal article" date="2019" name="Int. J. Syst. Evol. Microbiol.">
        <title>The Global Catalogue of Microorganisms (GCM) 10K type strain sequencing project: providing services to taxonomists for standard genome sequencing and annotation.</title>
        <authorList>
            <consortium name="The Broad Institute Genomics Platform"/>
            <consortium name="The Broad Institute Genome Sequencing Center for Infectious Disease"/>
            <person name="Wu L."/>
            <person name="Ma J."/>
        </authorList>
    </citation>
    <scope>NUCLEOTIDE SEQUENCE [LARGE SCALE GENOMIC DNA]</scope>
    <source>
        <strain evidence="4">KCTC 42282</strain>
    </source>
</reference>
<protein>
    <recommendedName>
        <fullName evidence="2">Acb2/Tad1 hairpin domain-containing protein</fullName>
    </recommendedName>
</protein>
<name>A0ABV7UHY2_9HYPH</name>
<dbReference type="Proteomes" id="UP001595704">
    <property type="component" value="Unassembled WGS sequence"/>
</dbReference>
<evidence type="ECO:0000313" key="4">
    <source>
        <dbReference type="Proteomes" id="UP001595704"/>
    </source>
</evidence>
<gene>
    <name evidence="3" type="ORF">ACFONL_12580</name>
</gene>
<dbReference type="EMBL" id="JBHRYC010000061">
    <property type="protein sequence ID" value="MFC3638196.1"/>
    <property type="molecule type" value="Genomic_DNA"/>
</dbReference>
<proteinExistence type="predicted"/>
<evidence type="ECO:0000256" key="1">
    <source>
        <dbReference type="ARBA" id="ARBA00022741"/>
    </source>
</evidence>
<keyword evidence="1" id="KW-0547">Nucleotide-binding</keyword>
<dbReference type="Pfam" id="PF24729">
    <property type="entry name" value="Acb2_Tad1_hairpin"/>
    <property type="match status" value="1"/>
</dbReference>
<evidence type="ECO:0000259" key="2">
    <source>
        <dbReference type="Pfam" id="PF24729"/>
    </source>
</evidence>
<evidence type="ECO:0000313" key="3">
    <source>
        <dbReference type="EMBL" id="MFC3638196.1"/>
    </source>
</evidence>
<sequence>MTKGEFRVGIGFNPSGDDTVSKIKRAAADLLDLIEDIPSDRDSMLGNERGRLKALAQTEIESAAMWAVKAATKS</sequence>
<organism evidence="3 4">
    <name type="scientific">Camelimonas fluminis</name>
    <dbReference type="NCBI Taxonomy" id="1576911"/>
    <lineage>
        <taxon>Bacteria</taxon>
        <taxon>Pseudomonadati</taxon>
        <taxon>Pseudomonadota</taxon>
        <taxon>Alphaproteobacteria</taxon>
        <taxon>Hyphomicrobiales</taxon>
        <taxon>Chelatococcaceae</taxon>
        <taxon>Camelimonas</taxon>
    </lineage>
</organism>
<comment type="caution">
    <text evidence="3">The sequence shown here is derived from an EMBL/GenBank/DDBJ whole genome shotgun (WGS) entry which is preliminary data.</text>
</comment>
<feature type="domain" description="Acb2/Tad1 hairpin" evidence="2">
    <location>
        <begin position="6"/>
        <end position="72"/>
    </location>
</feature>